<name>A0ABQ6II15_9MICO</name>
<dbReference type="EMBL" id="BSUN01000001">
    <property type="protein sequence ID" value="GMA37524.1"/>
    <property type="molecule type" value="Genomic_DNA"/>
</dbReference>
<feature type="domain" description="GGDEF" evidence="3">
    <location>
        <begin position="189"/>
        <end position="292"/>
    </location>
</feature>
<dbReference type="Proteomes" id="UP001157125">
    <property type="component" value="Unassembled WGS sequence"/>
</dbReference>
<dbReference type="NCBIfam" id="TIGR00254">
    <property type="entry name" value="GGDEF"/>
    <property type="match status" value="1"/>
</dbReference>
<feature type="transmembrane region" description="Helical" evidence="2">
    <location>
        <begin position="130"/>
        <end position="148"/>
    </location>
</feature>
<keyword evidence="2" id="KW-1133">Transmembrane helix</keyword>
<evidence type="ECO:0000259" key="3">
    <source>
        <dbReference type="PROSITE" id="PS50887"/>
    </source>
</evidence>
<dbReference type="SMART" id="SM00267">
    <property type="entry name" value="GGDEF"/>
    <property type="match status" value="1"/>
</dbReference>
<dbReference type="Pfam" id="PF00990">
    <property type="entry name" value="GGDEF"/>
    <property type="match status" value="1"/>
</dbReference>
<keyword evidence="5" id="KW-1185">Reference proteome</keyword>
<proteinExistence type="predicted"/>
<protein>
    <recommendedName>
        <fullName evidence="3">GGDEF domain-containing protein</fullName>
    </recommendedName>
</protein>
<dbReference type="SUPFAM" id="SSF55073">
    <property type="entry name" value="Nucleotide cyclase"/>
    <property type="match status" value="1"/>
</dbReference>
<dbReference type="InterPro" id="IPR029787">
    <property type="entry name" value="Nucleotide_cyclase"/>
</dbReference>
<evidence type="ECO:0000313" key="4">
    <source>
        <dbReference type="EMBL" id="GMA37524.1"/>
    </source>
</evidence>
<reference evidence="5" key="1">
    <citation type="journal article" date="2019" name="Int. J. Syst. Evol. Microbiol.">
        <title>The Global Catalogue of Microorganisms (GCM) 10K type strain sequencing project: providing services to taxonomists for standard genome sequencing and annotation.</title>
        <authorList>
            <consortium name="The Broad Institute Genomics Platform"/>
            <consortium name="The Broad Institute Genome Sequencing Center for Infectious Disease"/>
            <person name="Wu L."/>
            <person name="Ma J."/>
        </authorList>
    </citation>
    <scope>NUCLEOTIDE SEQUENCE [LARGE SCALE GENOMIC DNA]</scope>
    <source>
        <strain evidence="5">NBRC 112299</strain>
    </source>
</reference>
<feature type="transmembrane region" description="Helical" evidence="2">
    <location>
        <begin position="84"/>
        <end position="110"/>
    </location>
</feature>
<comment type="caution">
    <text evidence="4">The sequence shown here is derived from an EMBL/GenBank/DDBJ whole genome shotgun (WGS) entry which is preliminary data.</text>
</comment>
<dbReference type="Gene3D" id="3.30.70.270">
    <property type="match status" value="1"/>
</dbReference>
<feature type="transmembrane region" description="Helical" evidence="2">
    <location>
        <begin position="44"/>
        <end position="63"/>
    </location>
</feature>
<accession>A0ABQ6II15</accession>
<dbReference type="CDD" id="cd01949">
    <property type="entry name" value="GGDEF"/>
    <property type="match status" value="1"/>
</dbReference>
<dbReference type="InterPro" id="IPR043128">
    <property type="entry name" value="Rev_trsase/Diguanyl_cyclase"/>
</dbReference>
<evidence type="ECO:0000313" key="5">
    <source>
        <dbReference type="Proteomes" id="UP001157125"/>
    </source>
</evidence>
<dbReference type="PROSITE" id="PS50887">
    <property type="entry name" value="GGDEF"/>
    <property type="match status" value="1"/>
</dbReference>
<keyword evidence="2" id="KW-0472">Membrane</keyword>
<dbReference type="InterPro" id="IPR000160">
    <property type="entry name" value="GGDEF_dom"/>
</dbReference>
<evidence type="ECO:0000256" key="2">
    <source>
        <dbReference type="SAM" id="Phobius"/>
    </source>
</evidence>
<dbReference type="InterPro" id="IPR050469">
    <property type="entry name" value="Diguanylate_Cyclase"/>
</dbReference>
<feature type="region of interest" description="Disordered" evidence="1">
    <location>
        <begin position="273"/>
        <end position="292"/>
    </location>
</feature>
<gene>
    <name evidence="4" type="ORF">GCM10025876_37280</name>
</gene>
<evidence type="ECO:0000256" key="1">
    <source>
        <dbReference type="SAM" id="MobiDB-lite"/>
    </source>
</evidence>
<organism evidence="4 5">
    <name type="scientific">Demequina litorisediminis</name>
    <dbReference type="NCBI Taxonomy" id="1849022"/>
    <lineage>
        <taxon>Bacteria</taxon>
        <taxon>Bacillati</taxon>
        <taxon>Actinomycetota</taxon>
        <taxon>Actinomycetes</taxon>
        <taxon>Micrococcales</taxon>
        <taxon>Demequinaceae</taxon>
        <taxon>Demequina</taxon>
    </lineage>
</organism>
<keyword evidence="2" id="KW-0812">Transmembrane</keyword>
<dbReference type="PANTHER" id="PTHR45138">
    <property type="entry name" value="REGULATORY COMPONENTS OF SENSORY TRANSDUCTION SYSTEM"/>
    <property type="match status" value="1"/>
</dbReference>
<sequence length="292" mass="31047">MGGSERVVGDALHARPRAPSWVLPVVSVVTLVTALIDSPGTNVWAGNGTLFTVMSGCFALASWDLWATWRHRRLVPDRRDQQEALVALMVAALGSTLLGAFYVVRLALFVVAGADSWAFTTFAGSGTTTIVLLVVLVAVTFSVSALGYDYRTQELRRRATQDDLTGILGRTAWIDGARRLLEKRAHGLDDVVVVVADIDHFKVINDSHGHATGDAVLTTFADAARDAMGRGAVVGRMGGEEFAVAVAGESPAVVAARLEKPCRPLCVAPADGRTTGHDRELWSRGGPRGGFS</sequence>
<dbReference type="PANTHER" id="PTHR45138:SF9">
    <property type="entry name" value="DIGUANYLATE CYCLASE DGCM-RELATED"/>
    <property type="match status" value="1"/>
</dbReference>
<feature type="transmembrane region" description="Helical" evidence="2">
    <location>
        <begin position="21"/>
        <end position="38"/>
    </location>
</feature>